<dbReference type="EMBL" id="CP033896">
    <property type="protein sequence ID" value="AZA14458.1"/>
    <property type="molecule type" value="Genomic_DNA"/>
</dbReference>
<protein>
    <submittedName>
        <fullName evidence="2">2-succinylbenzoate--CoA ligase</fullName>
        <ecNumber evidence="2">6.2.1.26</ecNumber>
    </submittedName>
</protein>
<dbReference type="InterPro" id="IPR000873">
    <property type="entry name" value="AMP-dep_synth/lig_dom"/>
</dbReference>
<feature type="domain" description="AMP-dependent synthetase/ligase" evidence="1">
    <location>
        <begin position="66"/>
        <end position="254"/>
    </location>
</feature>
<evidence type="ECO:0000259" key="1">
    <source>
        <dbReference type="Pfam" id="PF00501"/>
    </source>
</evidence>
<keyword evidence="2" id="KW-0436">Ligase</keyword>
<dbReference type="Gene3D" id="3.40.50.12780">
    <property type="entry name" value="N-terminal domain of ligase-like"/>
    <property type="match status" value="1"/>
</dbReference>
<dbReference type="InterPro" id="IPR042099">
    <property type="entry name" value="ANL_N_sf"/>
</dbReference>
<dbReference type="Proteomes" id="UP000269019">
    <property type="component" value="Chromosome"/>
</dbReference>
<name>A0A3G6JBI4_9CORY</name>
<evidence type="ECO:0000313" key="2">
    <source>
        <dbReference type="EMBL" id="AZA14458.1"/>
    </source>
</evidence>
<dbReference type="EC" id="6.2.1.26" evidence="2"/>
<dbReference type="RefSeq" id="WP_123929840.1">
    <property type="nucleotide sequence ID" value="NZ_CP033896.1"/>
</dbReference>
<dbReference type="PANTHER" id="PTHR43767">
    <property type="entry name" value="LONG-CHAIN-FATTY-ACID--COA LIGASE"/>
    <property type="match status" value="1"/>
</dbReference>
<dbReference type="PANTHER" id="PTHR43767:SF1">
    <property type="entry name" value="NONRIBOSOMAL PEPTIDE SYNTHASE PES1 (EUROFUNG)-RELATED"/>
    <property type="match status" value="1"/>
</dbReference>
<dbReference type="InterPro" id="IPR045851">
    <property type="entry name" value="AMP-bd_C_sf"/>
</dbReference>
<dbReference type="SUPFAM" id="SSF56801">
    <property type="entry name" value="Acetyl-CoA synthetase-like"/>
    <property type="match status" value="1"/>
</dbReference>
<dbReference type="AlphaFoldDB" id="A0A3G6JBI4"/>
<gene>
    <name evidence="2" type="primary">menE</name>
    <name evidence="2" type="ORF">CCHOA_10395</name>
</gene>
<dbReference type="GO" id="GO:0008756">
    <property type="term" value="F:o-succinylbenzoate-CoA ligase activity"/>
    <property type="evidence" value="ECO:0007669"/>
    <property type="project" value="UniProtKB-EC"/>
</dbReference>
<evidence type="ECO:0000313" key="3">
    <source>
        <dbReference type="Proteomes" id="UP000269019"/>
    </source>
</evidence>
<keyword evidence="3" id="KW-1185">Reference proteome</keyword>
<proteinExistence type="predicted"/>
<accession>A0A3G6JBI4</accession>
<dbReference type="KEGG" id="ccho:CCHOA_10395"/>
<sequence>MTRILRTLPCDPQQIADLCRAVEQVLSGELSVVPVPAGLDRVSVERGVVLRQALGIGQPIDPAIGLVIPTSGSTGTPKGAQLTAANVQAAVAAQAAWCGGHSHWLACLPLYHIAGFGIVQRTVVGGTALEVMDVSDGFDPHRFVTHTQALQQRIAGCTNQRMMVSVVPLQLAKLLTSVATIDALREYSAVLVGGGRIDPALLETCRKLHITVVSTYGSSETTGGVVYNGFALPGVSLEIDDDEQIWVSGPTVANGWRGVADAAAFHSRPGWYATGDRGYFDDDGALVVTGRLDNVIDTGGLKIQPELLEQQLLTCTGVDAAAIVGLPDAKFGHVLACAYHGDAHPLSLVAAFEDLPRWQLPKVMVPVDPWPVTGPGKTDRAAITRLLAEEYARVQNQQR</sequence>
<dbReference type="InterPro" id="IPR020845">
    <property type="entry name" value="AMP-binding_CS"/>
</dbReference>
<dbReference type="InterPro" id="IPR050237">
    <property type="entry name" value="ATP-dep_AMP-bd_enzyme"/>
</dbReference>
<dbReference type="Gene3D" id="3.30.300.30">
    <property type="match status" value="1"/>
</dbReference>
<dbReference type="Pfam" id="PF00501">
    <property type="entry name" value="AMP-binding"/>
    <property type="match status" value="1"/>
</dbReference>
<reference evidence="2 3" key="1">
    <citation type="submission" date="2018-11" db="EMBL/GenBank/DDBJ databases">
        <authorList>
            <person name="Kleinhagauer T."/>
            <person name="Glaeser S.P."/>
            <person name="Spergser J."/>
            <person name="Ruckert C."/>
            <person name="Kaempfer P."/>
            <person name="Busse H.-J."/>
        </authorList>
    </citation>
    <scope>NUCLEOTIDE SEQUENCE [LARGE SCALE GENOMIC DNA]</scope>
    <source>
        <strain evidence="2 3">200CH</strain>
    </source>
</reference>
<dbReference type="NCBIfam" id="NF005877">
    <property type="entry name" value="PRK07824.1"/>
    <property type="match status" value="1"/>
</dbReference>
<dbReference type="OrthoDB" id="9803968at2"/>
<organism evidence="2 3">
    <name type="scientific">Corynebacterium choanae</name>
    <dbReference type="NCBI Taxonomy" id="1862358"/>
    <lineage>
        <taxon>Bacteria</taxon>
        <taxon>Bacillati</taxon>
        <taxon>Actinomycetota</taxon>
        <taxon>Actinomycetes</taxon>
        <taxon>Mycobacteriales</taxon>
        <taxon>Corynebacteriaceae</taxon>
        <taxon>Corynebacterium</taxon>
    </lineage>
</organism>
<dbReference type="PROSITE" id="PS00455">
    <property type="entry name" value="AMP_BINDING"/>
    <property type="match status" value="1"/>
</dbReference>